<reference evidence="5" key="1">
    <citation type="journal article" date="2017" name="Genome Announc.">
        <title>Genome sequences of Cyberlindnera fabianii 65, Pichia kudriavzevii 129, and Saccharomyces cerevisiae 131 isolated from fermented masau fruits in Zimbabwe.</title>
        <authorList>
            <person name="van Rijswijck I.M.H."/>
            <person name="Derks M.F.L."/>
            <person name="Abee T."/>
            <person name="de Ridder D."/>
            <person name="Smid E.J."/>
        </authorList>
    </citation>
    <scope>NUCLEOTIDE SEQUENCE [LARGE SCALE GENOMIC DNA]</scope>
    <source>
        <strain evidence="5">65</strain>
    </source>
</reference>
<feature type="domain" description="THUMP" evidence="3">
    <location>
        <begin position="137"/>
        <end position="246"/>
    </location>
</feature>
<sequence>MGEKRKNDGGSGANRKKYKVNNGIIDPSTSGVYATCHRRKEKQCAAEFKELLEEAAEELYGDKMREEDNEDSDDNDDEGEELSIEESLKKELESLKQKPKNKKEKIRHIDLGCECVVFIKTRKPIVPEEIVAKICKDATESKTKNTRFTQKLTPITYSVSATMEEVEKLAKRVLAPHFHKDQGQEPHTFAIKVSARNFNSIPKGDILQKVAQCVGKDHGHKVDLKKYEKLILVECFKNNIGMSVVDDYDKYQKYNLQQIFEKNAGDVPSGDSRVGASGVKKEEKKEEKKEKEEEQTTKSG</sequence>
<keyword evidence="1" id="KW-0694">RNA-binding</keyword>
<feature type="region of interest" description="Disordered" evidence="2">
    <location>
        <begin position="1"/>
        <end position="24"/>
    </location>
</feature>
<feature type="region of interest" description="Disordered" evidence="2">
    <location>
        <begin position="57"/>
        <end position="83"/>
    </location>
</feature>
<dbReference type="PANTHER" id="PTHR13452">
    <property type="entry name" value="THUMP DOMAIN CONTAINING PROTEIN 1-RELATED"/>
    <property type="match status" value="1"/>
</dbReference>
<dbReference type="InterPro" id="IPR040183">
    <property type="entry name" value="THUMPD1-like"/>
</dbReference>
<keyword evidence="5" id="KW-1185">Reference proteome</keyword>
<dbReference type="AlphaFoldDB" id="A0A1V2LBC2"/>
<dbReference type="GO" id="GO:0006400">
    <property type="term" value="P:tRNA modification"/>
    <property type="evidence" value="ECO:0007669"/>
    <property type="project" value="InterPro"/>
</dbReference>
<dbReference type="OMA" id="MNEKACV"/>
<dbReference type="SUPFAM" id="SSF143437">
    <property type="entry name" value="THUMP domain-like"/>
    <property type="match status" value="1"/>
</dbReference>
<evidence type="ECO:0000256" key="1">
    <source>
        <dbReference type="PROSITE-ProRule" id="PRU00529"/>
    </source>
</evidence>
<dbReference type="GO" id="GO:0003723">
    <property type="term" value="F:RNA binding"/>
    <property type="evidence" value="ECO:0007669"/>
    <property type="project" value="UniProtKB-UniRule"/>
</dbReference>
<dbReference type="GO" id="GO:0016740">
    <property type="term" value="F:transferase activity"/>
    <property type="evidence" value="ECO:0007669"/>
    <property type="project" value="UniProtKB-KW"/>
</dbReference>
<dbReference type="Gene3D" id="3.30.2300.10">
    <property type="entry name" value="THUMP superfamily"/>
    <property type="match status" value="1"/>
</dbReference>
<dbReference type="EMBL" id="MPUK01000002">
    <property type="protein sequence ID" value="ONH69074.1"/>
    <property type="molecule type" value="Genomic_DNA"/>
</dbReference>
<proteinExistence type="predicted"/>
<protein>
    <submittedName>
        <fullName evidence="4">tRNA acetyltransferase TAN1</fullName>
    </submittedName>
</protein>
<organism evidence="4 5">
    <name type="scientific">Cyberlindnera fabianii</name>
    <name type="common">Yeast</name>
    <name type="synonym">Hansenula fabianii</name>
    <dbReference type="NCBI Taxonomy" id="36022"/>
    <lineage>
        <taxon>Eukaryota</taxon>
        <taxon>Fungi</taxon>
        <taxon>Dikarya</taxon>
        <taxon>Ascomycota</taxon>
        <taxon>Saccharomycotina</taxon>
        <taxon>Saccharomycetes</taxon>
        <taxon>Phaffomycetales</taxon>
        <taxon>Phaffomycetaceae</taxon>
        <taxon>Cyberlindnera</taxon>
    </lineage>
</organism>
<evidence type="ECO:0000256" key="2">
    <source>
        <dbReference type="SAM" id="MobiDB-lite"/>
    </source>
</evidence>
<feature type="region of interest" description="Disordered" evidence="2">
    <location>
        <begin position="262"/>
        <end position="300"/>
    </location>
</feature>
<evidence type="ECO:0000259" key="3">
    <source>
        <dbReference type="PROSITE" id="PS51165"/>
    </source>
</evidence>
<accession>A0A1V2LBC2</accession>
<dbReference type="Proteomes" id="UP000189513">
    <property type="component" value="Unassembled WGS sequence"/>
</dbReference>
<dbReference type="PROSITE" id="PS51165">
    <property type="entry name" value="THUMP"/>
    <property type="match status" value="1"/>
</dbReference>
<comment type="caution">
    <text evidence="4">The sequence shown here is derived from an EMBL/GenBank/DDBJ whole genome shotgun (WGS) entry which is preliminary data.</text>
</comment>
<evidence type="ECO:0000313" key="5">
    <source>
        <dbReference type="Proteomes" id="UP000189513"/>
    </source>
</evidence>
<dbReference type="Pfam" id="PF02926">
    <property type="entry name" value="THUMP"/>
    <property type="match status" value="1"/>
</dbReference>
<evidence type="ECO:0000313" key="4">
    <source>
        <dbReference type="EMBL" id="ONH69074.1"/>
    </source>
</evidence>
<dbReference type="InterPro" id="IPR004114">
    <property type="entry name" value="THUMP_dom"/>
</dbReference>
<feature type="compositionally biased region" description="Acidic residues" evidence="2">
    <location>
        <begin position="67"/>
        <end position="83"/>
    </location>
</feature>
<keyword evidence="4" id="KW-0808">Transferase</keyword>
<feature type="compositionally biased region" description="Basic and acidic residues" evidence="2">
    <location>
        <begin position="279"/>
        <end position="300"/>
    </location>
</feature>
<dbReference type="CDD" id="cd11717">
    <property type="entry name" value="THUMP_THUMPD1_like"/>
    <property type="match status" value="1"/>
</dbReference>
<dbReference type="PANTHER" id="PTHR13452:SF10">
    <property type="entry name" value="THUMP DOMAIN-CONTAINING PROTEIN 1"/>
    <property type="match status" value="1"/>
</dbReference>
<name>A0A1V2LBC2_CYBFA</name>
<dbReference type="VEuPathDB" id="FungiDB:BON22_1171"/>
<gene>
    <name evidence="4" type="ORF">BON22_1171</name>
</gene>
<dbReference type="FunFam" id="3.30.2300.10:FF:000001">
    <property type="entry name" value="THUMP domain-containing protein 1"/>
    <property type="match status" value="1"/>
</dbReference>
<dbReference type="SMART" id="SM00981">
    <property type="entry name" value="THUMP"/>
    <property type="match status" value="1"/>
</dbReference>
<dbReference type="STRING" id="36022.A0A1V2LBC2"/>